<evidence type="ECO:0000256" key="7">
    <source>
        <dbReference type="ARBA" id="ARBA00023136"/>
    </source>
</evidence>
<comment type="caution">
    <text evidence="8">Lacks conserved residue(s) required for the propagation of feature annotation.</text>
</comment>
<feature type="transmembrane region" description="Helical" evidence="8">
    <location>
        <begin position="38"/>
        <end position="56"/>
    </location>
</feature>
<keyword evidence="10" id="KW-1185">Reference proteome</keyword>
<evidence type="ECO:0000256" key="3">
    <source>
        <dbReference type="ARBA" id="ARBA00009386"/>
    </source>
</evidence>
<keyword evidence="6 8" id="KW-1133">Transmembrane helix</keyword>
<keyword evidence="5 8" id="KW-0256">Endoplasmic reticulum</keyword>
<keyword evidence="7 8" id="KW-0472">Membrane</keyword>
<comment type="subcellular location">
    <subcellularLocation>
        <location evidence="1 8">Endoplasmic reticulum membrane</location>
        <topology evidence="1 8">Multi-pass membrane protein</topology>
    </subcellularLocation>
</comment>
<dbReference type="GO" id="GO:0006487">
    <property type="term" value="P:protein N-linked glycosylation"/>
    <property type="evidence" value="ECO:0007669"/>
    <property type="project" value="TreeGrafter"/>
</dbReference>
<evidence type="ECO:0000313" key="9">
    <source>
        <dbReference type="EMBL" id="KAG5463558.1"/>
    </source>
</evidence>
<evidence type="ECO:0000256" key="5">
    <source>
        <dbReference type="ARBA" id="ARBA00022824"/>
    </source>
</evidence>
<dbReference type="PANTHER" id="PTHR10705">
    <property type="entry name" value="DOLICHYL-DIPHOSPHOOLIGOSACCHARIDE--PROTEIN GLYCOSYLTRANSFERASE SUBUNIT DAD1"/>
    <property type="match status" value="1"/>
</dbReference>
<gene>
    <name evidence="9" type="ORF">BJ554DRAFT_6517</name>
</gene>
<dbReference type="GO" id="GO:0008250">
    <property type="term" value="C:oligosaccharyltransferase complex"/>
    <property type="evidence" value="ECO:0007669"/>
    <property type="project" value="InterPro"/>
</dbReference>
<evidence type="ECO:0000256" key="2">
    <source>
        <dbReference type="ARBA" id="ARBA00004922"/>
    </source>
</evidence>
<evidence type="ECO:0000256" key="4">
    <source>
        <dbReference type="ARBA" id="ARBA00022692"/>
    </source>
</evidence>
<evidence type="ECO:0000313" key="10">
    <source>
        <dbReference type="Proteomes" id="UP000673691"/>
    </source>
</evidence>
<proteinExistence type="inferred from homology"/>
<protein>
    <recommendedName>
        <fullName evidence="8">Dolichyl-diphosphooligosaccharide--protein glycosyltransferase subunit OST2</fullName>
        <shortName evidence="8">Oligosaccharyl transferase subunit OST2</shortName>
    </recommendedName>
</protein>
<dbReference type="OrthoDB" id="445566at2759"/>
<dbReference type="AlphaFoldDB" id="A0A8H8A1T0"/>
<comment type="caution">
    <text evidence="9">The sequence shown here is derived from an EMBL/GenBank/DDBJ whole genome shotgun (WGS) entry which is preliminary data.</text>
</comment>
<dbReference type="UniPathway" id="UPA00378"/>
<dbReference type="PANTHER" id="PTHR10705:SF0">
    <property type="entry name" value="DOLICHYL-DIPHOSPHOOLIGOSACCHARIDE--PROTEIN GLYCOSYLTRANSFERASE SUBUNIT DAD1"/>
    <property type="match status" value="1"/>
</dbReference>
<evidence type="ECO:0000256" key="8">
    <source>
        <dbReference type="RuleBase" id="RU361136"/>
    </source>
</evidence>
<organism evidence="9 10">
    <name type="scientific">Olpidium bornovanus</name>
    <dbReference type="NCBI Taxonomy" id="278681"/>
    <lineage>
        <taxon>Eukaryota</taxon>
        <taxon>Fungi</taxon>
        <taxon>Fungi incertae sedis</taxon>
        <taxon>Olpidiomycota</taxon>
        <taxon>Olpidiomycotina</taxon>
        <taxon>Olpidiomycetes</taxon>
        <taxon>Olpidiales</taxon>
        <taxon>Olpidiaceae</taxon>
        <taxon>Olpidium</taxon>
    </lineage>
</organism>
<dbReference type="EMBL" id="JAEFCI010000424">
    <property type="protein sequence ID" value="KAG5463558.1"/>
    <property type="molecule type" value="Genomic_DNA"/>
</dbReference>
<comment type="function">
    <text evidence="8">Subunit of the oligosaccharyl transferase (OST) complex that catalyzes the initial transfer of a defined glycan (Glc(3)Man(9)GlcNAc(2) in eukaryotes) from the lipid carrier dolichol-pyrophosphate to an asparagine residue within an Asn-X-Ser/Thr consensus motif in nascent polypeptide chains, the first step in protein N-glycosylation. N-glycosylation occurs cotranslationally and the complex associates with the Sec61 complex at the channel-forming translocon complex that mediates protein translocation across the endoplasmic reticulum (ER). All subunits are required for a maximal enzyme activity.</text>
</comment>
<dbReference type="InterPro" id="IPR003038">
    <property type="entry name" value="DAD/Ost2"/>
</dbReference>
<comment type="subunit">
    <text evidence="8">Component of the oligosaccharyltransferase (OST) complex.</text>
</comment>
<comment type="similarity">
    <text evidence="3 8">Belongs to the DAD/OST2 family.</text>
</comment>
<sequence length="124" mass="13470">MRTPASATQPPPSVQALIRKLRAAYDSDTPAKLKALDAYMAFVMFTGVLQFVYCTLVGSYPFNAFLGGFAEPQASFARDKLRNCGAGILVSDFRAAAGWQTVSGKMWWCCAVVRVLVALRKPTA</sequence>
<keyword evidence="4 8" id="KW-0812">Transmembrane</keyword>
<evidence type="ECO:0000256" key="1">
    <source>
        <dbReference type="ARBA" id="ARBA00004477"/>
    </source>
</evidence>
<reference evidence="9 10" key="1">
    <citation type="journal article" name="Sci. Rep.">
        <title>Genome-scale phylogenetic analyses confirm Olpidium as the closest living zoosporic fungus to the non-flagellated, terrestrial fungi.</title>
        <authorList>
            <person name="Chang Y."/>
            <person name="Rochon D."/>
            <person name="Sekimoto S."/>
            <person name="Wang Y."/>
            <person name="Chovatia M."/>
            <person name="Sandor L."/>
            <person name="Salamov A."/>
            <person name="Grigoriev I.V."/>
            <person name="Stajich J.E."/>
            <person name="Spatafora J.W."/>
        </authorList>
    </citation>
    <scope>NUCLEOTIDE SEQUENCE [LARGE SCALE GENOMIC DNA]</scope>
    <source>
        <strain evidence="9">S191</strain>
    </source>
</reference>
<comment type="pathway">
    <text evidence="2 8">Protein modification; protein glycosylation.</text>
</comment>
<dbReference type="Proteomes" id="UP000673691">
    <property type="component" value="Unassembled WGS sequence"/>
</dbReference>
<evidence type="ECO:0000256" key="6">
    <source>
        <dbReference type="ARBA" id="ARBA00022989"/>
    </source>
</evidence>
<accession>A0A8H8A1T0</accession>
<dbReference type="Pfam" id="PF02109">
    <property type="entry name" value="DAD"/>
    <property type="match status" value="1"/>
</dbReference>
<name>A0A8H8A1T0_9FUNG</name>